<sequence length="125" mass="14192">MTPLGFAEGLRETAFVLMPIGYGLHPHHSVFCKIHLDFVAQRLGTNGQDEWQERLERTNDAILGPFNEDPERSSKRVFKLKQKLLPVLKKDALYAFHPQSVQSLHERDDLLMDSPLIDVGVLQGS</sequence>
<dbReference type="EMBL" id="JABFTP020000042">
    <property type="protein sequence ID" value="KAL3270656.1"/>
    <property type="molecule type" value="Genomic_DNA"/>
</dbReference>
<dbReference type="AlphaFoldDB" id="A0ABD2MX08"/>
<comment type="caution">
    <text evidence="1">The sequence shown here is derived from an EMBL/GenBank/DDBJ whole genome shotgun (WGS) entry which is preliminary data.</text>
</comment>
<accession>A0ABD2MX08</accession>
<dbReference type="Proteomes" id="UP001516400">
    <property type="component" value="Unassembled WGS sequence"/>
</dbReference>
<organism evidence="1 2">
    <name type="scientific">Cryptolaemus montrouzieri</name>
    <dbReference type="NCBI Taxonomy" id="559131"/>
    <lineage>
        <taxon>Eukaryota</taxon>
        <taxon>Metazoa</taxon>
        <taxon>Ecdysozoa</taxon>
        <taxon>Arthropoda</taxon>
        <taxon>Hexapoda</taxon>
        <taxon>Insecta</taxon>
        <taxon>Pterygota</taxon>
        <taxon>Neoptera</taxon>
        <taxon>Endopterygota</taxon>
        <taxon>Coleoptera</taxon>
        <taxon>Polyphaga</taxon>
        <taxon>Cucujiformia</taxon>
        <taxon>Coccinelloidea</taxon>
        <taxon>Coccinellidae</taxon>
        <taxon>Scymninae</taxon>
        <taxon>Scymnini</taxon>
        <taxon>Cryptolaemus</taxon>
    </lineage>
</organism>
<protein>
    <submittedName>
        <fullName evidence="1">Uncharacterized protein</fullName>
    </submittedName>
</protein>
<keyword evidence="2" id="KW-1185">Reference proteome</keyword>
<proteinExistence type="predicted"/>
<evidence type="ECO:0000313" key="2">
    <source>
        <dbReference type="Proteomes" id="UP001516400"/>
    </source>
</evidence>
<reference evidence="1 2" key="1">
    <citation type="journal article" date="2021" name="BMC Biol.">
        <title>Horizontally acquired antibacterial genes associated with adaptive radiation of ladybird beetles.</title>
        <authorList>
            <person name="Li H.S."/>
            <person name="Tang X.F."/>
            <person name="Huang Y.H."/>
            <person name="Xu Z.Y."/>
            <person name="Chen M.L."/>
            <person name="Du X.Y."/>
            <person name="Qiu B.Y."/>
            <person name="Chen P.T."/>
            <person name="Zhang W."/>
            <person name="Slipinski A."/>
            <person name="Escalona H.E."/>
            <person name="Waterhouse R.M."/>
            <person name="Zwick A."/>
            <person name="Pang H."/>
        </authorList>
    </citation>
    <scope>NUCLEOTIDE SEQUENCE [LARGE SCALE GENOMIC DNA]</scope>
    <source>
        <strain evidence="1">SYSU2018</strain>
    </source>
</reference>
<gene>
    <name evidence="1" type="ORF">HHI36_021185</name>
</gene>
<name>A0ABD2MX08_9CUCU</name>
<evidence type="ECO:0000313" key="1">
    <source>
        <dbReference type="EMBL" id="KAL3270656.1"/>
    </source>
</evidence>